<dbReference type="EMBL" id="CAJNNW010033097">
    <property type="protein sequence ID" value="CAE8717090.1"/>
    <property type="molecule type" value="Genomic_DNA"/>
</dbReference>
<evidence type="ECO:0000313" key="3">
    <source>
        <dbReference type="EMBL" id="CAE8717090.1"/>
    </source>
</evidence>
<accession>A0A813FGJ5</accession>
<evidence type="ECO:0000256" key="1">
    <source>
        <dbReference type="SAM" id="MobiDB-lite"/>
    </source>
</evidence>
<feature type="compositionally biased region" description="Basic and acidic residues" evidence="1">
    <location>
        <begin position="115"/>
        <end position="124"/>
    </location>
</feature>
<dbReference type="EMBL" id="CAJNNV010025164">
    <property type="protein sequence ID" value="CAE8612805.1"/>
    <property type="molecule type" value="Genomic_DNA"/>
</dbReference>
<organism evidence="2 4">
    <name type="scientific">Polarella glacialis</name>
    <name type="common">Dinoflagellate</name>
    <dbReference type="NCBI Taxonomy" id="89957"/>
    <lineage>
        <taxon>Eukaryota</taxon>
        <taxon>Sar</taxon>
        <taxon>Alveolata</taxon>
        <taxon>Dinophyceae</taxon>
        <taxon>Suessiales</taxon>
        <taxon>Suessiaceae</taxon>
        <taxon>Polarella</taxon>
    </lineage>
</organism>
<evidence type="ECO:0000313" key="2">
    <source>
        <dbReference type="EMBL" id="CAE8612805.1"/>
    </source>
</evidence>
<reference evidence="2" key="1">
    <citation type="submission" date="2021-02" db="EMBL/GenBank/DDBJ databases">
        <authorList>
            <person name="Dougan E. K."/>
            <person name="Rhodes N."/>
            <person name="Thang M."/>
            <person name="Chan C."/>
        </authorList>
    </citation>
    <scope>NUCLEOTIDE SEQUENCE</scope>
</reference>
<name>A0A813FGJ5_POLGL</name>
<gene>
    <name evidence="2" type="ORF">PGLA1383_LOCUS30593</name>
    <name evidence="3" type="ORF">PGLA2088_LOCUS39386</name>
</gene>
<dbReference type="Proteomes" id="UP000626109">
    <property type="component" value="Unassembled WGS sequence"/>
</dbReference>
<dbReference type="Proteomes" id="UP000654075">
    <property type="component" value="Unassembled WGS sequence"/>
</dbReference>
<dbReference type="AlphaFoldDB" id="A0A813FGJ5"/>
<sequence length="142" mass="16083">MTISTPLASMRAEKPQKATCRAPDGCQTRFAFNNARRTKGCVGVALQHPRRPWQKDAHSSGNCQSVRLRSWCVLVVGGVHGVERQMHHQLWEPWARMAQHDALWAALQHPRRPWLEKTPGHAGDENEDLGNHPIRNARDLTC</sequence>
<feature type="region of interest" description="Disordered" evidence="1">
    <location>
        <begin position="115"/>
        <end position="142"/>
    </location>
</feature>
<keyword evidence="4" id="KW-1185">Reference proteome</keyword>
<proteinExistence type="predicted"/>
<protein>
    <submittedName>
        <fullName evidence="2">Uncharacterized protein</fullName>
    </submittedName>
</protein>
<comment type="caution">
    <text evidence="2">The sequence shown here is derived from an EMBL/GenBank/DDBJ whole genome shotgun (WGS) entry which is preliminary data.</text>
</comment>
<evidence type="ECO:0000313" key="4">
    <source>
        <dbReference type="Proteomes" id="UP000654075"/>
    </source>
</evidence>